<dbReference type="Gene3D" id="1.20.120.1370">
    <property type="entry name" value="Regulator of RNA polymerase sigma(70) subunit, domain 4"/>
    <property type="match status" value="1"/>
</dbReference>
<keyword evidence="5" id="KW-1185">Reference proteome</keyword>
<proteinExistence type="inferred from homology"/>
<evidence type="ECO:0000313" key="5">
    <source>
        <dbReference type="Proteomes" id="UP000199675"/>
    </source>
</evidence>
<organism evidence="4 5">
    <name type="scientific">Marinobacter mobilis</name>
    <dbReference type="NCBI Taxonomy" id="488533"/>
    <lineage>
        <taxon>Bacteria</taxon>
        <taxon>Pseudomonadati</taxon>
        <taxon>Pseudomonadota</taxon>
        <taxon>Gammaproteobacteria</taxon>
        <taxon>Pseudomonadales</taxon>
        <taxon>Marinobacteraceae</taxon>
        <taxon>Marinobacter</taxon>
    </lineage>
</organism>
<comment type="similarity">
    <text evidence="3">Belongs to the Rsd/AlgQ family.</text>
</comment>
<accession>A0A1H2XR75</accession>
<protein>
    <submittedName>
        <fullName evidence="4">Regulator of sigma D</fullName>
    </submittedName>
</protein>
<evidence type="ECO:0000256" key="3">
    <source>
        <dbReference type="RuleBase" id="RU004409"/>
    </source>
</evidence>
<dbReference type="InterPro" id="IPR007448">
    <property type="entry name" value="Sigma70_reg_Rsd_AlgQ"/>
</dbReference>
<dbReference type="InterPro" id="IPR038309">
    <property type="entry name" value="Rsd/AlgQ_sf"/>
</dbReference>
<evidence type="ECO:0000256" key="1">
    <source>
        <dbReference type="ARBA" id="ARBA00023015"/>
    </source>
</evidence>
<name>A0A1H2XR75_9GAMM</name>
<dbReference type="NCBIfam" id="NF008723">
    <property type="entry name" value="PRK11718.1"/>
    <property type="match status" value="1"/>
</dbReference>
<dbReference type="PIRSF" id="PIRSF016548">
    <property type="entry name" value="Rsd_AlgQ"/>
    <property type="match status" value="1"/>
</dbReference>
<dbReference type="Proteomes" id="UP000199675">
    <property type="component" value="Unassembled WGS sequence"/>
</dbReference>
<keyword evidence="2 3" id="KW-0804">Transcription</keyword>
<dbReference type="EMBL" id="FNNE01000005">
    <property type="protein sequence ID" value="SDW95306.1"/>
    <property type="molecule type" value="Genomic_DNA"/>
</dbReference>
<dbReference type="Pfam" id="PF04353">
    <property type="entry name" value="Rsd_AlgQ"/>
    <property type="match status" value="1"/>
</dbReference>
<dbReference type="GO" id="GO:0006355">
    <property type="term" value="P:regulation of DNA-templated transcription"/>
    <property type="evidence" value="ECO:0007669"/>
    <property type="project" value="InterPro"/>
</dbReference>
<dbReference type="RefSeq" id="WP_091812860.1">
    <property type="nucleotide sequence ID" value="NZ_FNNE01000005.1"/>
</dbReference>
<sequence>MLENCQNARERWGGVSDLIDRWLKERQELLVHYCDLSGSDSAANVEVLVGKFVRLCEILVDYVSAGHFEVYEQLIREAKEFDDGGLELAAKVYPKLAETTEVALNFNDRLDGGQLSEMQVQELFGELSKLGETLESRFEIEDFLIEQLHTVHADKVMSSPV</sequence>
<gene>
    <name evidence="4" type="ORF">SAMN04487960_105135</name>
</gene>
<dbReference type="OrthoDB" id="5567237at2"/>
<dbReference type="AlphaFoldDB" id="A0A1H2XR75"/>
<evidence type="ECO:0000256" key="2">
    <source>
        <dbReference type="ARBA" id="ARBA00023163"/>
    </source>
</evidence>
<dbReference type="STRING" id="488533.SAMN04487960_105135"/>
<evidence type="ECO:0000313" key="4">
    <source>
        <dbReference type="EMBL" id="SDW95306.1"/>
    </source>
</evidence>
<keyword evidence="1 3" id="KW-0805">Transcription regulation</keyword>
<reference evidence="4 5" key="1">
    <citation type="submission" date="2016-10" db="EMBL/GenBank/DDBJ databases">
        <authorList>
            <person name="de Groot N.N."/>
        </authorList>
    </citation>
    <scope>NUCLEOTIDE SEQUENCE [LARGE SCALE GENOMIC DNA]</scope>
    <source>
        <strain evidence="4 5">CGMCC 1.7059</strain>
    </source>
</reference>